<evidence type="ECO:0000313" key="4">
    <source>
        <dbReference type="EMBL" id="MFC0263223.1"/>
    </source>
</evidence>
<comment type="caution">
    <text evidence="4">The sequence shown here is derived from an EMBL/GenBank/DDBJ whole genome shotgun (WGS) entry which is preliminary data.</text>
</comment>
<keyword evidence="1 4" id="KW-0808">Transferase</keyword>
<feature type="domain" description="Rhodanese" evidence="3">
    <location>
        <begin position="40"/>
        <end position="139"/>
    </location>
</feature>
<evidence type="ECO:0000259" key="3">
    <source>
        <dbReference type="PROSITE" id="PS50206"/>
    </source>
</evidence>
<dbReference type="EC" id="2.8.1.-" evidence="4"/>
<organism evidence="4 5">
    <name type="scientific">Fontibacter flavus</name>
    <dbReference type="NCBI Taxonomy" id="654838"/>
    <lineage>
        <taxon>Bacteria</taxon>
        <taxon>Pseudomonadati</taxon>
        <taxon>Bacteroidota</taxon>
        <taxon>Cytophagia</taxon>
        <taxon>Cytophagales</taxon>
        <taxon>Cyclobacteriaceae</taxon>
        <taxon>Fontibacter</taxon>
    </lineage>
</organism>
<evidence type="ECO:0000256" key="2">
    <source>
        <dbReference type="ARBA" id="ARBA00022737"/>
    </source>
</evidence>
<sequence>MASQIFPLIKVEDCLALLEQHKIVLIDACNSSGNLSGQKYLENHLRSALFVDLNAQLSNIKEDYADGGRHPLPSPETFASLLGDLGISPDSHVVVYDDARGGNAAARFWWMMRALGHEKVQVLDGGIQAALDAGFPTSSGEEVAKKKGDYKADQWLLPTVSLQQMDQIIHEKNYVIIDVREEGRYLGEFEPIDLVAGHIPSSINIPFKSNLQENGCYLSPEQLREKYQNRLKGLDPSKVIVHCGSGVTACHTILAMAVAGLEIPTLYVGSWSEWSRNGREIVKEITT</sequence>
<reference evidence="4 5" key="1">
    <citation type="submission" date="2024-09" db="EMBL/GenBank/DDBJ databases">
        <authorList>
            <person name="Sun Q."/>
            <person name="Mori K."/>
        </authorList>
    </citation>
    <scope>NUCLEOTIDE SEQUENCE [LARGE SCALE GENOMIC DNA]</scope>
    <source>
        <strain evidence="4 5">CCM 7650</strain>
    </source>
</reference>
<dbReference type="InterPro" id="IPR045078">
    <property type="entry name" value="TST/MPST-like"/>
</dbReference>
<dbReference type="SMART" id="SM00450">
    <property type="entry name" value="RHOD"/>
    <property type="match status" value="2"/>
</dbReference>
<name>A0ABV6FTM2_9BACT</name>
<dbReference type="CDD" id="cd01449">
    <property type="entry name" value="TST_Repeat_2"/>
    <property type="match status" value="1"/>
</dbReference>
<dbReference type="PANTHER" id="PTHR11364">
    <property type="entry name" value="THIOSULFATE SULFERTANSFERASE"/>
    <property type="match status" value="1"/>
</dbReference>
<dbReference type="Proteomes" id="UP001589797">
    <property type="component" value="Unassembled WGS sequence"/>
</dbReference>
<dbReference type="InterPro" id="IPR001763">
    <property type="entry name" value="Rhodanese-like_dom"/>
</dbReference>
<evidence type="ECO:0000256" key="1">
    <source>
        <dbReference type="ARBA" id="ARBA00022679"/>
    </source>
</evidence>
<feature type="domain" description="Rhodanese" evidence="3">
    <location>
        <begin position="170"/>
        <end position="283"/>
    </location>
</feature>
<gene>
    <name evidence="4" type="ORF">ACFFIP_11055</name>
</gene>
<dbReference type="PANTHER" id="PTHR11364:SF27">
    <property type="entry name" value="SULFURTRANSFERASE"/>
    <property type="match status" value="1"/>
</dbReference>
<dbReference type="PROSITE" id="PS50206">
    <property type="entry name" value="RHODANESE_3"/>
    <property type="match status" value="2"/>
</dbReference>
<protein>
    <submittedName>
        <fullName evidence="4">Sulfurtransferase</fullName>
        <ecNumber evidence="4">2.8.1.-</ecNumber>
    </submittedName>
</protein>
<dbReference type="SUPFAM" id="SSF52821">
    <property type="entry name" value="Rhodanese/Cell cycle control phosphatase"/>
    <property type="match status" value="2"/>
</dbReference>
<proteinExistence type="predicted"/>
<accession>A0ABV6FTM2</accession>
<dbReference type="Pfam" id="PF00581">
    <property type="entry name" value="Rhodanese"/>
    <property type="match status" value="2"/>
</dbReference>
<dbReference type="InterPro" id="IPR036873">
    <property type="entry name" value="Rhodanese-like_dom_sf"/>
</dbReference>
<keyword evidence="5" id="KW-1185">Reference proteome</keyword>
<dbReference type="EMBL" id="JBHLWI010000029">
    <property type="protein sequence ID" value="MFC0263223.1"/>
    <property type="molecule type" value="Genomic_DNA"/>
</dbReference>
<evidence type="ECO:0000313" key="5">
    <source>
        <dbReference type="Proteomes" id="UP001589797"/>
    </source>
</evidence>
<keyword evidence="2" id="KW-0677">Repeat</keyword>
<dbReference type="RefSeq" id="WP_382387695.1">
    <property type="nucleotide sequence ID" value="NZ_JBHLWI010000029.1"/>
</dbReference>
<dbReference type="GO" id="GO:0016740">
    <property type="term" value="F:transferase activity"/>
    <property type="evidence" value="ECO:0007669"/>
    <property type="project" value="UniProtKB-KW"/>
</dbReference>
<dbReference type="CDD" id="cd01448">
    <property type="entry name" value="TST_Repeat_1"/>
    <property type="match status" value="1"/>
</dbReference>
<dbReference type="Gene3D" id="3.40.250.10">
    <property type="entry name" value="Rhodanese-like domain"/>
    <property type="match status" value="2"/>
</dbReference>